<dbReference type="OrthoDB" id="9987278at2"/>
<dbReference type="EMBL" id="SJZI01000008">
    <property type="protein sequence ID" value="TCJ17821.1"/>
    <property type="molecule type" value="Genomic_DNA"/>
</dbReference>
<dbReference type="RefSeq" id="WP_131448011.1">
    <property type="nucleotide sequence ID" value="NZ_SJZI01000008.1"/>
</dbReference>
<evidence type="ECO:0000313" key="1">
    <source>
        <dbReference type="EMBL" id="TCJ17821.1"/>
    </source>
</evidence>
<gene>
    <name evidence="1" type="ORF">EPD60_06460</name>
</gene>
<keyword evidence="2" id="KW-1185">Reference proteome</keyword>
<protein>
    <submittedName>
        <fullName evidence="1">Uncharacterized protein</fullName>
    </submittedName>
</protein>
<proteinExistence type="predicted"/>
<name>A0A4R1BKC5_9BACT</name>
<accession>A0A4R1BKC5</accession>
<reference evidence="1 2" key="1">
    <citation type="submission" date="2019-03" db="EMBL/GenBank/DDBJ databases">
        <authorList>
            <person name="Kim M.K.M."/>
        </authorList>
    </citation>
    <scope>NUCLEOTIDE SEQUENCE [LARGE SCALE GENOMIC DNA]</scope>
    <source>
        <strain evidence="1 2">17J68-12</strain>
    </source>
</reference>
<comment type="caution">
    <text evidence="1">The sequence shown here is derived from an EMBL/GenBank/DDBJ whole genome shotgun (WGS) entry which is preliminary data.</text>
</comment>
<sequence length="151" mass="16238">MMLTNSVSPAVGPAATGPTGWTDLNTLLNALLADCAATHVRCESLPGAAGPEEEWYLLLRWLLQPLRAASSTPRYVHVQTAEYGSGNDLRYRVTVRCNGLEGLVRAFAFANPQLAGIASRLGVVLAQPAEADDHCLFILELPGKKLIHAHH</sequence>
<evidence type="ECO:0000313" key="2">
    <source>
        <dbReference type="Proteomes" id="UP000295334"/>
    </source>
</evidence>
<dbReference type="Proteomes" id="UP000295334">
    <property type="component" value="Unassembled WGS sequence"/>
</dbReference>
<dbReference type="AlphaFoldDB" id="A0A4R1BKC5"/>
<organism evidence="1 2">
    <name type="scientific">Flaviaesturariibacter flavus</name>
    <dbReference type="NCBI Taxonomy" id="2502780"/>
    <lineage>
        <taxon>Bacteria</taxon>
        <taxon>Pseudomonadati</taxon>
        <taxon>Bacteroidota</taxon>
        <taxon>Chitinophagia</taxon>
        <taxon>Chitinophagales</taxon>
        <taxon>Chitinophagaceae</taxon>
        <taxon>Flaviaestuariibacter</taxon>
    </lineage>
</organism>